<evidence type="ECO:0008006" key="3">
    <source>
        <dbReference type="Google" id="ProtNLM"/>
    </source>
</evidence>
<protein>
    <recommendedName>
        <fullName evidence="3">D-alanyl-lipoteichoic acid biosynthesis protein DltD</fullName>
    </recommendedName>
</protein>
<sequence length="359" mass="41232">MIILAIGLQVTYNLTTVNFKERDGQVFTRMKQIKELEKDNHQVDVLYMGESKVQLGISPSTVYKHSGFSGLNLGSAAQPIYLTAELIDSYTDRFKPKVVVVEGLGWNLATEPQHGTRPEYYKYGIDLLPTRKEKIDFLDSLKERGLSNELTEVLRNPMSQMLTYAQNVNDIDKVELFRLKKGMKSYPYEESALGYTNLRPIDMKTSNAKTLKLTGKEPVPVSDEDVKELLNVKKILDKKGISLVVISMPSFSNNEVEMTSLKQKCISKGIMFIDFMDEENLKLLNFDDYGDYQNYAHLTLQGSEKLSEILAYYLMAETSPSKKDDKEAMYWDNLSKRHEVFIEEKSDIHREEISKLRKK</sequence>
<proteinExistence type="predicted"/>
<evidence type="ECO:0000313" key="1">
    <source>
        <dbReference type="EMBL" id="MDF0479561.1"/>
    </source>
</evidence>
<accession>A0ABT5X103</accession>
<gene>
    <name evidence="1" type="ORF">OL233_04590</name>
</gene>
<name>A0ABT5X103_9ENTE</name>
<comment type="caution">
    <text evidence="1">The sequence shown here is derived from an EMBL/GenBank/DDBJ whole genome shotgun (WGS) entry which is preliminary data.</text>
</comment>
<dbReference type="Proteomes" id="UP001147148">
    <property type="component" value="Unassembled WGS sequence"/>
</dbReference>
<evidence type="ECO:0000313" key="2">
    <source>
        <dbReference type="Proteomes" id="UP001147148"/>
    </source>
</evidence>
<keyword evidence="2" id="KW-1185">Reference proteome</keyword>
<organism evidence="1 2">
    <name type="scientific">Vagococcus proximus</name>
    <dbReference type="NCBI Taxonomy" id="2991417"/>
    <lineage>
        <taxon>Bacteria</taxon>
        <taxon>Bacillati</taxon>
        <taxon>Bacillota</taxon>
        <taxon>Bacilli</taxon>
        <taxon>Lactobacillales</taxon>
        <taxon>Enterococcaceae</taxon>
        <taxon>Vagococcus</taxon>
    </lineage>
</organism>
<dbReference type="EMBL" id="JAPDSH010000003">
    <property type="protein sequence ID" value="MDF0479561.1"/>
    <property type="molecule type" value="Genomic_DNA"/>
</dbReference>
<reference evidence="1" key="1">
    <citation type="submission" date="2022-10" db="EMBL/GenBank/DDBJ databases">
        <title>Vagococcus sp. isolated from poultry meat.</title>
        <authorList>
            <person name="Johansson P."/>
            <person name="Bjorkroth J."/>
        </authorList>
    </citation>
    <scope>NUCLEOTIDE SEQUENCE</scope>
    <source>
        <strain evidence="1">PNs007</strain>
    </source>
</reference>